<dbReference type="InterPro" id="IPR003018">
    <property type="entry name" value="GAF"/>
</dbReference>
<evidence type="ECO:0000256" key="4">
    <source>
        <dbReference type="ARBA" id="ARBA00023163"/>
    </source>
</evidence>
<evidence type="ECO:0000313" key="5">
    <source>
        <dbReference type="EMBL" id="BBX18483.1"/>
    </source>
</evidence>
<dbReference type="EMBL" id="AP022563">
    <property type="protein sequence ID" value="BBX18483.1"/>
    <property type="molecule type" value="Genomic_DNA"/>
</dbReference>
<organism evidence="5 6">
    <name type="scientific">Mycolicibacterium duvalii</name>
    <dbReference type="NCBI Taxonomy" id="39688"/>
    <lineage>
        <taxon>Bacteria</taxon>
        <taxon>Bacillati</taxon>
        <taxon>Actinomycetota</taxon>
        <taxon>Actinomycetes</taxon>
        <taxon>Mycobacteriales</taxon>
        <taxon>Mycobacteriaceae</taxon>
        <taxon>Mycolicibacterium</taxon>
    </lineage>
</organism>
<dbReference type="PROSITE" id="PS50921">
    <property type="entry name" value="ANTAR"/>
    <property type="match status" value="1"/>
</dbReference>
<reference evidence="5 6" key="1">
    <citation type="journal article" date="2019" name="Emerg. Microbes Infect.">
        <title>Comprehensive subspecies identification of 175 nontuberculous mycobacteria species based on 7547 genomic profiles.</title>
        <authorList>
            <person name="Matsumoto Y."/>
            <person name="Kinjo T."/>
            <person name="Motooka D."/>
            <person name="Nabeya D."/>
            <person name="Jung N."/>
            <person name="Uechi K."/>
            <person name="Horii T."/>
            <person name="Iida T."/>
            <person name="Fujita J."/>
            <person name="Nakamura S."/>
        </authorList>
    </citation>
    <scope>NUCLEOTIDE SEQUENCE [LARGE SCALE GENOMIC DNA]</scope>
    <source>
        <strain evidence="5 6">JCM 6396</strain>
    </source>
</reference>
<dbReference type="InterPro" id="IPR012074">
    <property type="entry name" value="GAF_ANTAR"/>
</dbReference>
<dbReference type="InterPro" id="IPR029016">
    <property type="entry name" value="GAF-like_dom_sf"/>
</dbReference>
<keyword evidence="1" id="KW-0808">Transferase</keyword>
<gene>
    <name evidence="5" type="ORF">MDUV_33430</name>
</gene>
<proteinExistence type="predicted"/>
<keyword evidence="2" id="KW-0418">Kinase</keyword>
<dbReference type="Gene3D" id="1.10.10.10">
    <property type="entry name" value="Winged helix-like DNA-binding domain superfamily/Winged helix DNA-binding domain"/>
    <property type="match status" value="1"/>
</dbReference>
<dbReference type="Pfam" id="PF03861">
    <property type="entry name" value="ANTAR"/>
    <property type="match status" value="1"/>
</dbReference>
<dbReference type="SMART" id="SM00065">
    <property type="entry name" value="GAF"/>
    <property type="match status" value="1"/>
</dbReference>
<keyword evidence="3" id="KW-0805">Transcription regulation</keyword>
<dbReference type="InterPro" id="IPR005561">
    <property type="entry name" value="ANTAR"/>
</dbReference>
<keyword evidence="4" id="KW-0804">Transcription</keyword>
<evidence type="ECO:0000256" key="1">
    <source>
        <dbReference type="ARBA" id="ARBA00022679"/>
    </source>
</evidence>
<dbReference type="SUPFAM" id="SSF52172">
    <property type="entry name" value="CheY-like"/>
    <property type="match status" value="1"/>
</dbReference>
<dbReference type="GO" id="GO:0003723">
    <property type="term" value="F:RNA binding"/>
    <property type="evidence" value="ECO:0007669"/>
    <property type="project" value="InterPro"/>
</dbReference>
<keyword evidence="6" id="KW-1185">Reference proteome</keyword>
<dbReference type="SMART" id="SM01012">
    <property type="entry name" value="ANTAR"/>
    <property type="match status" value="1"/>
</dbReference>
<evidence type="ECO:0000256" key="2">
    <source>
        <dbReference type="ARBA" id="ARBA00022777"/>
    </source>
</evidence>
<dbReference type="RefSeq" id="WP_098002524.1">
    <property type="nucleotide sequence ID" value="NZ_AP022563.1"/>
</dbReference>
<evidence type="ECO:0000256" key="3">
    <source>
        <dbReference type="ARBA" id="ARBA00023015"/>
    </source>
</evidence>
<dbReference type="InterPro" id="IPR036388">
    <property type="entry name" value="WH-like_DNA-bd_sf"/>
</dbReference>
<dbReference type="PIRSF" id="PIRSF036625">
    <property type="entry name" value="GAF_ANTAR"/>
    <property type="match status" value="1"/>
</dbReference>
<dbReference type="AlphaFoldDB" id="A0A7I7K351"/>
<name>A0A7I7K351_9MYCO</name>
<dbReference type="GO" id="GO:0016301">
    <property type="term" value="F:kinase activity"/>
    <property type="evidence" value="ECO:0007669"/>
    <property type="project" value="UniProtKB-KW"/>
</dbReference>
<evidence type="ECO:0000313" key="6">
    <source>
        <dbReference type="Proteomes" id="UP000467006"/>
    </source>
</evidence>
<dbReference type="Pfam" id="PF13185">
    <property type="entry name" value="GAF_2"/>
    <property type="match status" value="1"/>
</dbReference>
<dbReference type="KEGG" id="mdu:MDUV_33430"/>
<protein>
    <submittedName>
        <fullName evidence="5">Transcriptional regulator</fullName>
    </submittedName>
</protein>
<dbReference type="Gene3D" id="3.30.450.40">
    <property type="match status" value="1"/>
</dbReference>
<sequence length="245" mass="26125">MSAGSPVSISRTFVELAEILVTEYDLVDVLHLIAVRAQQILGVDAVGLLLADSHGGLSVVAASSELARVLELSQVQNTEGPCQDCFRTGHPVSSADLHSALGRWPSFAPEALASGFVAVHALPMRLRDELIGGMTLFTRTAGDLDAEVLAVGQALTDVAAIALLHERTLGQHNLLIEQLQAALKRRLTVEQATGVVAERTGVDVEEAFEMLRAHAHAQQRKLAELADAVIHDGETPPRLTSVEEV</sequence>
<accession>A0A7I7K351</accession>
<dbReference type="InterPro" id="IPR011006">
    <property type="entry name" value="CheY-like_superfamily"/>
</dbReference>
<dbReference type="SUPFAM" id="SSF55781">
    <property type="entry name" value="GAF domain-like"/>
    <property type="match status" value="1"/>
</dbReference>
<dbReference type="Proteomes" id="UP000467006">
    <property type="component" value="Chromosome"/>
</dbReference>
<dbReference type="OrthoDB" id="3683444at2"/>